<evidence type="ECO:0000256" key="1">
    <source>
        <dbReference type="SAM" id="MobiDB-lite"/>
    </source>
</evidence>
<organism evidence="2 3">
    <name type="scientific">Dryococelus australis</name>
    <dbReference type="NCBI Taxonomy" id="614101"/>
    <lineage>
        <taxon>Eukaryota</taxon>
        <taxon>Metazoa</taxon>
        <taxon>Ecdysozoa</taxon>
        <taxon>Arthropoda</taxon>
        <taxon>Hexapoda</taxon>
        <taxon>Insecta</taxon>
        <taxon>Pterygota</taxon>
        <taxon>Neoptera</taxon>
        <taxon>Polyneoptera</taxon>
        <taxon>Phasmatodea</taxon>
        <taxon>Verophasmatodea</taxon>
        <taxon>Anareolatae</taxon>
        <taxon>Phasmatidae</taxon>
        <taxon>Eurycanthinae</taxon>
        <taxon>Dryococelus</taxon>
    </lineage>
</organism>
<name>A0ABQ9GDK7_9NEOP</name>
<reference evidence="2 3" key="1">
    <citation type="submission" date="2023-02" db="EMBL/GenBank/DDBJ databases">
        <title>LHISI_Scaffold_Assembly.</title>
        <authorList>
            <person name="Stuart O.P."/>
            <person name="Cleave R."/>
            <person name="Magrath M.J.L."/>
            <person name="Mikheyev A.S."/>
        </authorList>
    </citation>
    <scope>NUCLEOTIDE SEQUENCE [LARGE SCALE GENOMIC DNA]</scope>
    <source>
        <strain evidence="2">Daus_M_001</strain>
        <tissue evidence="2">Leg muscle</tissue>
    </source>
</reference>
<accession>A0ABQ9GDK7</accession>
<feature type="region of interest" description="Disordered" evidence="1">
    <location>
        <begin position="498"/>
        <end position="519"/>
    </location>
</feature>
<keyword evidence="3" id="KW-1185">Reference proteome</keyword>
<evidence type="ECO:0000313" key="3">
    <source>
        <dbReference type="Proteomes" id="UP001159363"/>
    </source>
</evidence>
<proteinExistence type="predicted"/>
<sequence length="612" mass="61060">MQIKRTAGRPSTTQGVTKAYNETSSIAAPKYKDLCTMREKLIISREHRAYYRAVKNDGVRDALPEPDNYESEEEFTSVHCCNLKDTPELQGLCSRCHRIHHSINQVLVDYTAPHPLHVLSWLIFITVNEPADTSLPARFRLSTATGLGPLPHTLSWRLKLRSLGHFCKYGTPQLHLKNELGSLGLGRSTASLSCGSSLGQETVDAAGFAAGSVVGGFAGSGGSVAGSSVGFGPPPFTFCGQSQTLSSSLNTRPPGHLCRIVASSSCGSSAGQETAGTAGFSVVSGVGGFVDAGLGGSVGAGLGGSVGAGLGGSVGAGLGGSVGAGLGGSVDAGLGGSVGAGLGGSVGAGLGGSVDAGLGGSVGAGLGGSVGAGLGGSVDAGLGGSVGAGLGGSVGAGVGASVGSDSSVGFDSPPFTFCGQSQTLSLSLNTRPPGHLCRIVASSSCGSSAGQETVGTAGFSVDSGVGGFVDAGLGGSVGAGVLRADEGEARRVWSSAGMQGLGETGDPRENPLNSGTIRHDSHVVVEEKSLGAALLDGQTVVALVELGAVVGVPQDGDQVVGAFLQGTREDRVVWDDTHLAISALGRCQGARRQQCCHYTWQQHITFSCTRIH</sequence>
<evidence type="ECO:0000313" key="2">
    <source>
        <dbReference type="EMBL" id="KAJ8870257.1"/>
    </source>
</evidence>
<protein>
    <submittedName>
        <fullName evidence="2">Uncharacterized protein</fullName>
    </submittedName>
</protein>
<dbReference type="EMBL" id="JARBHB010000013">
    <property type="protein sequence ID" value="KAJ8870257.1"/>
    <property type="molecule type" value="Genomic_DNA"/>
</dbReference>
<comment type="caution">
    <text evidence="2">The sequence shown here is derived from an EMBL/GenBank/DDBJ whole genome shotgun (WGS) entry which is preliminary data.</text>
</comment>
<gene>
    <name evidence="2" type="ORF">PR048_029278</name>
</gene>
<dbReference type="Proteomes" id="UP001159363">
    <property type="component" value="Chromosome 12"/>
</dbReference>